<keyword evidence="4" id="KW-1185">Reference proteome</keyword>
<evidence type="ECO:0000313" key="3">
    <source>
        <dbReference type="EMBL" id="KAG0568422.1"/>
    </source>
</evidence>
<protein>
    <submittedName>
        <fullName evidence="3">Uncharacterized protein</fullName>
    </submittedName>
</protein>
<gene>
    <name evidence="3" type="ORF">KC19_6G018600</name>
</gene>
<feature type="region of interest" description="Disordered" evidence="1">
    <location>
        <begin position="79"/>
        <end position="107"/>
    </location>
</feature>
<feature type="signal peptide" evidence="2">
    <location>
        <begin position="1"/>
        <end position="22"/>
    </location>
</feature>
<feature type="compositionally biased region" description="Basic and acidic residues" evidence="1">
    <location>
        <begin position="91"/>
        <end position="100"/>
    </location>
</feature>
<proteinExistence type="predicted"/>
<accession>A0A8T0HH40</accession>
<name>A0A8T0HH40_CERPU</name>
<evidence type="ECO:0000256" key="1">
    <source>
        <dbReference type="SAM" id="MobiDB-lite"/>
    </source>
</evidence>
<evidence type="ECO:0000313" key="4">
    <source>
        <dbReference type="Proteomes" id="UP000822688"/>
    </source>
</evidence>
<dbReference type="AlphaFoldDB" id="A0A8T0HH40"/>
<dbReference type="EMBL" id="CM026427">
    <property type="protein sequence ID" value="KAG0568422.1"/>
    <property type="molecule type" value="Genomic_DNA"/>
</dbReference>
<evidence type="ECO:0000256" key="2">
    <source>
        <dbReference type="SAM" id="SignalP"/>
    </source>
</evidence>
<reference evidence="3 4" key="1">
    <citation type="submission" date="2020-06" db="EMBL/GenBank/DDBJ databases">
        <title>WGS assembly of Ceratodon purpureus strain R40.</title>
        <authorList>
            <person name="Carey S.B."/>
            <person name="Jenkins J."/>
            <person name="Shu S."/>
            <person name="Lovell J.T."/>
            <person name="Sreedasyam A."/>
            <person name="Maumus F."/>
            <person name="Tiley G.P."/>
            <person name="Fernandez-Pozo N."/>
            <person name="Barry K."/>
            <person name="Chen C."/>
            <person name="Wang M."/>
            <person name="Lipzen A."/>
            <person name="Daum C."/>
            <person name="Saski C.A."/>
            <person name="Payton A.C."/>
            <person name="Mcbreen J.C."/>
            <person name="Conrad R.E."/>
            <person name="Kollar L.M."/>
            <person name="Olsson S."/>
            <person name="Huttunen S."/>
            <person name="Landis J.B."/>
            <person name="Wickett N.J."/>
            <person name="Johnson M.G."/>
            <person name="Rensing S.A."/>
            <person name="Grimwood J."/>
            <person name="Schmutz J."/>
            <person name="Mcdaniel S.F."/>
        </authorList>
    </citation>
    <scope>NUCLEOTIDE SEQUENCE [LARGE SCALE GENOMIC DNA]</scope>
    <source>
        <strain evidence="3 4">R40</strain>
    </source>
</reference>
<comment type="caution">
    <text evidence="3">The sequence shown here is derived from an EMBL/GenBank/DDBJ whole genome shotgun (WGS) entry which is preliminary data.</text>
</comment>
<dbReference type="Proteomes" id="UP000822688">
    <property type="component" value="Chromosome 6"/>
</dbReference>
<sequence length="107" mass="12152">MSMTSHCPSLQFLYIWATQVTAMGNTNNRQPKCPKSLKDNKKISANVCPQQPVRTEISLQIYMNALHSLYKIRCTPISSNNHSSSLRSPHRSFDKFDGHKSSLQTEI</sequence>
<organism evidence="3 4">
    <name type="scientific">Ceratodon purpureus</name>
    <name type="common">Fire moss</name>
    <name type="synonym">Dicranum purpureum</name>
    <dbReference type="NCBI Taxonomy" id="3225"/>
    <lineage>
        <taxon>Eukaryota</taxon>
        <taxon>Viridiplantae</taxon>
        <taxon>Streptophyta</taxon>
        <taxon>Embryophyta</taxon>
        <taxon>Bryophyta</taxon>
        <taxon>Bryophytina</taxon>
        <taxon>Bryopsida</taxon>
        <taxon>Dicranidae</taxon>
        <taxon>Pseudoditrichales</taxon>
        <taxon>Ditrichaceae</taxon>
        <taxon>Ceratodon</taxon>
    </lineage>
</organism>
<feature type="chain" id="PRO_5035753235" evidence="2">
    <location>
        <begin position="23"/>
        <end position="107"/>
    </location>
</feature>
<keyword evidence="2" id="KW-0732">Signal</keyword>